<dbReference type="KEGG" id="cau:Caur_2029"/>
<dbReference type="AlphaFoldDB" id="A9WEI0"/>
<dbReference type="PIRSF" id="PIRSF038925">
    <property type="entry name" value="AMP-prot_trans"/>
    <property type="match status" value="1"/>
</dbReference>
<dbReference type="Pfam" id="PF02661">
    <property type="entry name" value="Fic"/>
    <property type="match status" value="1"/>
</dbReference>
<dbReference type="Gene3D" id="1.10.3290.10">
    <property type="entry name" value="Fido-like domain"/>
    <property type="match status" value="1"/>
</dbReference>
<dbReference type="PANTHER" id="PTHR13504">
    <property type="entry name" value="FIDO DOMAIN-CONTAINING PROTEIN DDB_G0283145"/>
    <property type="match status" value="1"/>
</dbReference>
<dbReference type="eggNOG" id="COG3177">
    <property type="taxonomic scope" value="Bacteria"/>
</dbReference>
<dbReference type="EMBL" id="CP000909">
    <property type="protein sequence ID" value="ABY35242.1"/>
    <property type="molecule type" value="Genomic_DNA"/>
</dbReference>
<dbReference type="InterPro" id="IPR036597">
    <property type="entry name" value="Fido-like_dom_sf"/>
</dbReference>
<dbReference type="InterPro" id="IPR026287">
    <property type="entry name" value="SoFic-like"/>
</dbReference>
<name>A9WEI0_CHLAA</name>
<keyword evidence="6" id="KW-1185">Reference proteome</keyword>
<dbReference type="PATRIC" id="fig|324602.8.peg.2304"/>
<organism evidence="5 6">
    <name type="scientific">Chloroflexus aurantiacus (strain ATCC 29366 / DSM 635 / J-10-fl)</name>
    <dbReference type="NCBI Taxonomy" id="324602"/>
    <lineage>
        <taxon>Bacteria</taxon>
        <taxon>Bacillati</taxon>
        <taxon>Chloroflexota</taxon>
        <taxon>Chloroflexia</taxon>
        <taxon>Chloroflexales</taxon>
        <taxon>Chloroflexineae</taxon>
        <taxon>Chloroflexaceae</taxon>
        <taxon>Chloroflexus</taxon>
    </lineage>
</organism>
<feature type="binding site" evidence="1">
    <location>
        <position position="266"/>
    </location>
    <ligand>
        <name>ATP</name>
        <dbReference type="ChEBI" id="CHEBI:30616"/>
    </ligand>
</feature>
<dbReference type="InParanoid" id="A9WEI0"/>
<dbReference type="PANTHER" id="PTHR13504:SF38">
    <property type="entry name" value="FIDO DOMAIN-CONTAINING PROTEIN"/>
    <property type="match status" value="1"/>
</dbReference>
<feature type="binding site" evidence="1">
    <location>
        <position position="224"/>
    </location>
    <ligand>
        <name>ATP</name>
        <dbReference type="ChEBI" id="CHEBI:30616"/>
    </ligand>
</feature>
<dbReference type="Pfam" id="PF13784">
    <property type="entry name" value="Fic_N"/>
    <property type="match status" value="1"/>
</dbReference>
<dbReference type="HOGENOM" id="CLU_047250_1_1_0"/>
<dbReference type="PROSITE" id="PS51459">
    <property type="entry name" value="FIDO"/>
    <property type="match status" value="1"/>
</dbReference>
<dbReference type="InterPro" id="IPR040198">
    <property type="entry name" value="Fido_containing"/>
</dbReference>
<dbReference type="GO" id="GO:0005524">
    <property type="term" value="F:ATP binding"/>
    <property type="evidence" value="ECO:0007669"/>
    <property type="project" value="UniProtKB-KW"/>
</dbReference>
<reference evidence="6" key="1">
    <citation type="journal article" date="2011" name="BMC Genomics">
        <title>Complete genome sequence of the filamentous anoxygenic phototrophic bacterium Chloroflexus aurantiacus.</title>
        <authorList>
            <person name="Tang K.H."/>
            <person name="Barry K."/>
            <person name="Chertkov O."/>
            <person name="Dalin E."/>
            <person name="Han C.S."/>
            <person name="Hauser L.J."/>
            <person name="Honchak B.M."/>
            <person name="Karbach L.E."/>
            <person name="Land M.L."/>
            <person name="Lapidus A."/>
            <person name="Larimer F.W."/>
            <person name="Mikhailova N."/>
            <person name="Pitluck S."/>
            <person name="Pierson B.K."/>
            <person name="Blankenship R.E."/>
        </authorList>
    </citation>
    <scope>NUCLEOTIDE SEQUENCE [LARGE SCALE GENOMIC DNA]</scope>
    <source>
        <strain evidence="6">ATCC 29366 / DSM 635 / J-10-fl</strain>
    </source>
</reference>
<evidence type="ECO:0000256" key="2">
    <source>
        <dbReference type="PIRSR" id="PIRSR640198-1"/>
    </source>
</evidence>
<dbReference type="Proteomes" id="UP000002008">
    <property type="component" value="Chromosome"/>
</dbReference>
<feature type="domain" description="Fido" evidence="4">
    <location>
        <begin position="137"/>
        <end position="288"/>
    </location>
</feature>
<accession>A9WEI0</accession>
<evidence type="ECO:0000313" key="5">
    <source>
        <dbReference type="EMBL" id="ABY35242.1"/>
    </source>
</evidence>
<dbReference type="InterPro" id="IPR003812">
    <property type="entry name" value="Fido"/>
</dbReference>
<dbReference type="SUPFAM" id="SSF140931">
    <property type="entry name" value="Fic-like"/>
    <property type="match status" value="1"/>
</dbReference>
<protein>
    <submittedName>
        <fullName evidence="5">Filamentation induced by cAMP protein Fic</fullName>
    </submittedName>
</protein>
<feature type="binding site" evidence="3">
    <location>
        <begin position="266"/>
        <end position="267"/>
    </location>
    <ligand>
        <name>ATP</name>
        <dbReference type="ChEBI" id="CHEBI:30616"/>
    </ligand>
</feature>
<proteinExistence type="predicted"/>
<evidence type="ECO:0000256" key="3">
    <source>
        <dbReference type="PIRSR" id="PIRSR640198-2"/>
    </source>
</evidence>
<feature type="binding site" evidence="1">
    <location>
        <begin position="229"/>
        <end position="235"/>
    </location>
    <ligand>
        <name>ATP</name>
        <dbReference type="ChEBI" id="CHEBI:30616"/>
    </ligand>
</feature>
<feature type="active site" evidence="2">
    <location>
        <position position="224"/>
    </location>
</feature>
<dbReference type="InterPro" id="IPR025758">
    <property type="entry name" value="Fic/DOC_N"/>
</dbReference>
<dbReference type="RefSeq" id="WP_012257896.1">
    <property type="nucleotide sequence ID" value="NC_010175.1"/>
</dbReference>
<feature type="binding site" evidence="1">
    <location>
        <position position="85"/>
    </location>
    <ligand>
        <name>ATP</name>
        <dbReference type="ChEBI" id="CHEBI:30616"/>
    </ligand>
</feature>
<evidence type="ECO:0000256" key="1">
    <source>
        <dbReference type="PIRSR" id="PIRSR038925-1"/>
    </source>
</evidence>
<feature type="binding site" evidence="3">
    <location>
        <begin position="228"/>
        <end position="235"/>
    </location>
    <ligand>
        <name>ATP</name>
        <dbReference type="ChEBI" id="CHEBI:30616"/>
    </ligand>
</feature>
<sequence length="392" mass="44471">MDPQRFRQSTAGQVIRVGEGETAYWAFVPHPLPPHLLADWEVTAVLSEADRAISELAGLGRSIPNPHLLIGPFVRREAVLSSRIEGTQADLADLYAYEAGQLPLPGMEAPPEADIREVLNYVNALEYGLKRLETLPVSLRLMRELHERLLAGVRGERATPGEFRRTQNWIGSPGCTLNEATFVPPPVPQMYECLDALEKYLHSQDVYPPLVRLAFVHYQFEAIHPFVDGNGRIGRLLISLLLVQWQLLPLPLLYLSAYLYRYRQDYYDLLLGVSERGDWRTWLLFFLRGVAGQARDAVQRTRELQDLREDWHRRLSQARTSALTLRLVDALFVSPILTIPQVQRLLQVGSYHSARKTVEKLVSAGILQQEGEVTYGKVYIAAEILRIVHNPA</sequence>
<gene>
    <name evidence="5" type="ordered locus">Caur_2029</name>
</gene>
<dbReference type="EnsemblBacteria" id="ABY35242">
    <property type="protein sequence ID" value="ABY35242"/>
    <property type="gene ID" value="Caur_2029"/>
</dbReference>
<keyword evidence="1" id="KW-0067">ATP-binding</keyword>
<dbReference type="STRING" id="324602.Caur_2029"/>
<keyword evidence="1" id="KW-0547">Nucleotide-binding</keyword>
<evidence type="ECO:0000313" key="6">
    <source>
        <dbReference type="Proteomes" id="UP000002008"/>
    </source>
</evidence>
<evidence type="ECO:0000259" key="4">
    <source>
        <dbReference type="PROSITE" id="PS51459"/>
    </source>
</evidence>